<evidence type="ECO:0000313" key="2">
    <source>
        <dbReference type="EMBL" id="SDG48076.1"/>
    </source>
</evidence>
<protein>
    <submittedName>
        <fullName evidence="2">Predicted nucleic acid-binding protein, contains PIN domain</fullName>
    </submittedName>
</protein>
<gene>
    <name evidence="2" type="ORF">SAMN04487996_11931</name>
</gene>
<organism evidence="2 3">
    <name type="scientific">Dyadobacter soli</name>
    <dbReference type="NCBI Taxonomy" id="659014"/>
    <lineage>
        <taxon>Bacteria</taxon>
        <taxon>Pseudomonadati</taxon>
        <taxon>Bacteroidota</taxon>
        <taxon>Cytophagia</taxon>
        <taxon>Cytophagales</taxon>
        <taxon>Spirosomataceae</taxon>
        <taxon>Dyadobacter</taxon>
    </lineage>
</organism>
<reference evidence="3" key="1">
    <citation type="submission" date="2016-10" db="EMBL/GenBank/DDBJ databases">
        <authorList>
            <person name="Varghese N."/>
            <person name="Submissions S."/>
        </authorList>
    </citation>
    <scope>NUCLEOTIDE SEQUENCE [LARGE SCALE GENOMIC DNA]</scope>
    <source>
        <strain evidence="3">DSM 25329</strain>
    </source>
</reference>
<evidence type="ECO:0000313" key="3">
    <source>
        <dbReference type="Proteomes" id="UP000198748"/>
    </source>
</evidence>
<dbReference type="InterPro" id="IPR029060">
    <property type="entry name" value="PIN-like_dom_sf"/>
</dbReference>
<dbReference type="EMBL" id="FNAN01000019">
    <property type="protein sequence ID" value="SDG48076.1"/>
    <property type="molecule type" value="Genomic_DNA"/>
</dbReference>
<dbReference type="SUPFAM" id="SSF88723">
    <property type="entry name" value="PIN domain-like"/>
    <property type="match status" value="1"/>
</dbReference>
<sequence>MNERVFLDSNILIYSYSSTELKKQNAARMLVAENESFISTQVLNELCNILLKKFGYGQLEAKHAVEENCTNNSLFTIQRETVLQACEIAARYKFSFYDSLIVSAALQCGCGILFTEDMQDGQVIDDQLLIRNPFL</sequence>
<dbReference type="AlphaFoldDB" id="A0A1G7UKN5"/>
<dbReference type="InterPro" id="IPR002716">
    <property type="entry name" value="PIN_dom"/>
</dbReference>
<accession>A0A1G7UKN5</accession>
<dbReference type="Proteomes" id="UP000198748">
    <property type="component" value="Unassembled WGS sequence"/>
</dbReference>
<dbReference type="STRING" id="659014.SAMN04487996_11931"/>
<evidence type="ECO:0000259" key="1">
    <source>
        <dbReference type="Pfam" id="PF01850"/>
    </source>
</evidence>
<dbReference type="RefSeq" id="WP_176885128.1">
    <property type="nucleotide sequence ID" value="NZ_FNAN01000019.1"/>
</dbReference>
<keyword evidence="3" id="KW-1185">Reference proteome</keyword>
<dbReference type="CDD" id="cd18692">
    <property type="entry name" value="PIN_VapC-like"/>
    <property type="match status" value="1"/>
</dbReference>
<dbReference type="Pfam" id="PF01850">
    <property type="entry name" value="PIN"/>
    <property type="match status" value="1"/>
</dbReference>
<dbReference type="Gene3D" id="3.40.50.1010">
    <property type="entry name" value="5'-nuclease"/>
    <property type="match status" value="1"/>
</dbReference>
<proteinExistence type="predicted"/>
<name>A0A1G7UKN5_9BACT</name>
<feature type="domain" description="PIN" evidence="1">
    <location>
        <begin position="5"/>
        <end position="117"/>
    </location>
</feature>